<dbReference type="OrthoDB" id="2290219at2759"/>
<dbReference type="Proteomes" id="UP000646827">
    <property type="component" value="Unassembled WGS sequence"/>
</dbReference>
<dbReference type="GO" id="GO:0003676">
    <property type="term" value="F:nucleic acid binding"/>
    <property type="evidence" value="ECO:0007669"/>
    <property type="project" value="InterPro"/>
</dbReference>
<dbReference type="Pfam" id="PF08284">
    <property type="entry name" value="RVP_2"/>
    <property type="match status" value="1"/>
</dbReference>
<evidence type="ECO:0000313" key="5">
    <source>
        <dbReference type="EMBL" id="KAG2208837.1"/>
    </source>
</evidence>
<keyword evidence="1" id="KW-0378">Hydrolase</keyword>
<organism evidence="5 6">
    <name type="scientific">Circinella minor</name>
    <dbReference type="NCBI Taxonomy" id="1195481"/>
    <lineage>
        <taxon>Eukaryota</taxon>
        <taxon>Fungi</taxon>
        <taxon>Fungi incertae sedis</taxon>
        <taxon>Mucoromycota</taxon>
        <taxon>Mucoromycotina</taxon>
        <taxon>Mucoromycetes</taxon>
        <taxon>Mucorales</taxon>
        <taxon>Lichtheimiaceae</taxon>
        <taxon>Circinella</taxon>
    </lineage>
</organism>
<dbReference type="InterPro" id="IPR001969">
    <property type="entry name" value="Aspartic_peptidase_AS"/>
</dbReference>
<keyword evidence="2" id="KW-0863">Zinc-finger</keyword>
<dbReference type="SUPFAM" id="SSF57756">
    <property type="entry name" value="Retrovirus zinc finger-like domains"/>
    <property type="match status" value="1"/>
</dbReference>
<dbReference type="GO" id="GO:0008270">
    <property type="term" value="F:zinc ion binding"/>
    <property type="evidence" value="ECO:0007669"/>
    <property type="project" value="UniProtKB-KW"/>
</dbReference>
<dbReference type="EMBL" id="JAEPRB010001024">
    <property type="protein sequence ID" value="KAG2208837.1"/>
    <property type="molecule type" value="Genomic_DNA"/>
</dbReference>
<dbReference type="PANTHER" id="PTHR35046">
    <property type="entry name" value="ZINC KNUCKLE (CCHC-TYPE) FAMILY PROTEIN"/>
    <property type="match status" value="1"/>
</dbReference>
<feature type="compositionally biased region" description="Polar residues" evidence="3">
    <location>
        <begin position="277"/>
        <end position="294"/>
    </location>
</feature>
<dbReference type="AlphaFoldDB" id="A0A8H7V7X4"/>
<evidence type="ECO:0000256" key="1">
    <source>
        <dbReference type="ARBA" id="ARBA00022750"/>
    </source>
</evidence>
<dbReference type="PROSITE" id="PS00141">
    <property type="entry name" value="ASP_PROTEASE"/>
    <property type="match status" value="1"/>
</dbReference>
<reference evidence="5 6" key="1">
    <citation type="submission" date="2020-12" db="EMBL/GenBank/DDBJ databases">
        <title>Metabolic potential, ecology and presence of endohyphal bacteria is reflected in genomic diversity of Mucoromycotina.</title>
        <authorList>
            <person name="Muszewska A."/>
            <person name="Okrasinska A."/>
            <person name="Steczkiewicz K."/>
            <person name="Drgas O."/>
            <person name="Orlowska M."/>
            <person name="Perlinska-Lenart U."/>
            <person name="Aleksandrzak-Piekarczyk T."/>
            <person name="Szatraj K."/>
            <person name="Zielenkiewicz U."/>
            <person name="Pilsyk S."/>
            <person name="Malc E."/>
            <person name="Mieczkowski P."/>
            <person name="Kruszewska J.S."/>
            <person name="Biernat P."/>
            <person name="Pawlowska J."/>
        </authorList>
    </citation>
    <scope>NUCLEOTIDE SEQUENCE [LARGE SCALE GENOMIC DNA]</scope>
    <source>
        <strain evidence="5 6">CBS 142.35</strain>
    </source>
</reference>
<name>A0A8H7V7X4_9FUNG</name>
<accession>A0A8H7V7X4</accession>
<keyword evidence="1" id="KW-0064">Aspartyl protease</keyword>
<feature type="region of interest" description="Disordered" evidence="3">
    <location>
        <begin position="265"/>
        <end position="294"/>
    </location>
</feature>
<dbReference type="PROSITE" id="PS50158">
    <property type="entry name" value="ZF_CCHC"/>
    <property type="match status" value="1"/>
</dbReference>
<proteinExistence type="predicted"/>
<keyword evidence="1" id="KW-0645">Protease</keyword>
<dbReference type="InterPro" id="IPR001878">
    <property type="entry name" value="Znf_CCHC"/>
</dbReference>
<sequence>MQQQQQQAEQIADLYTQPTRPTAHSNDQQSLAKIIRPRQPDMFHGEHTVQQVEVWLYSLEKYAEFVNIDDHQIVLFAVTLLCDGIAMWWHGVEYDRLTSILSTWSKFKRVFNTIEQYVHEFHLLMPELLDMDTKVTLFNFVQGLKYQCRLQVLMQKPFSLSEAYAYTEAYKTVEQCAKVANRHPTNFSPFNKLFGQLLSSYINQGPTPMDLDTIKLVDRQYGGSSGGGSYNSWYNDGSNQVKCFKCGERGYMRRDCRWLTKGSESRKKGTPAGLTRCDQTTRSTPSSVHEIQVPSSIQKSSSMCQKSMVEASEGGQHKEDTDHGDILEVNKLQEDCCQLMQLQACKDGSESLLLYDGSYAGKRMLVILDSGASSSYISPNIVTNLEMVQVEAREVETAGGHRLRIDKIVNVDFNLDRCSMTIKVYILDTKFDFVLGRNWLQKYTPDVNWSTDNWNVKINGETKILKPVRYLGESGLQYLLSHKQINWAIRHKEVEEVYLLHLLESDIKENKIPEELQPLVNEYQEILRDELPGLPPDRGFEHVINTGDEKPVSWLVFFTDRIGSNNRAIRIHIRKCGYRCGCRCFGCGSDSG</sequence>
<dbReference type="GO" id="GO:0006508">
    <property type="term" value="P:proteolysis"/>
    <property type="evidence" value="ECO:0007669"/>
    <property type="project" value="InterPro"/>
</dbReference>
<keyword evidence="2" id="KW-0479">Metal-binding</keyword>
<dbReference type="GO" id="GO:0004190">
    <property type="term" value="F:aspartic-type endopeptidase activity"/>
    <property type="evidence" value="ECO:0007669"/>
    <property type="project" value="UniProtKB-KW"/>
</dbReference>
<dbReference type="CDD" id="cd00303">
    <property type="entry name" value="retropepsin_like"/>
    <property type="match status" value="1"/>
</dbReference>
<keyword evidence="6" id="KW-1185">Reference proteome</keyword>
<evidence type="ECO:0000256" key="2">
    <source>
        <dbReference type="PROSITE-ProRule" id="PRU00047"/>
    </source>
</evidence>
<dbReference type="InterPro" id="IPR021109">
    <property type="entry name" value="Peptidase_aspartic_dom_sf"/>
</dbReference>
<keyword evidence="2" id="KW-0862">Zinc</keyword>
<evidence type="ECO:0000256" key="3">
    <source>
        <dbReference type="SAM" id="MobiDB-lite"/>
    </source>
</evidence>
<dbReference type="InterPro" id="IPR036875">
    <property type="entry name" value="Znf_CCHC_sf"/>
</dbReference>
<gene>
    <name evidence="5" type="ORF">INT45_009766</name>
</gene>
<feature type="domain" description="CCHC-type" evidence="4">
    <location>
        <begin position="242"/>
        <end position="257"/>
    </location>
</feature>
<evidence type="ECO:0000259" key="4">
    <source>
        <dbReference type="PROSITE" id="PS50158"/>
    </source>
</evidence>
<dbReference type="Gene3D" id="2.40.70.10">
    <property type="entry name" value="Acid Proteases"/>
    <property type="match status" value="1"/>
</dbReference>
<protein>
    <recommendedName>
        <fullName evidence="4">CCHC-type domain-containing protein</fullName>
    </recommendedName>
</protein>
<dbReference type="SUPFAM" id="SSF50630">
    <property type="entry name" value="Acid proteases"/>
    <property type="match status" value="1"/>
</dbReference>
<comment type="caution">
    <text evidence="5">The sequence shown here is derived from an EMBL/GenBank/DDBJ whole genome shotgun (WGS) entry which is preliminary data.</text>
</comment>
<dbReference type="PANTHER" id="PTHR35046:SF18">
    <property type="entry name" value="RNA-DIRECTED DNA POLYMERASE"/>
    <property type="match status" value="1"/>
</dbReference>
<evidence type="ECO:0000313" key="6">
    <source>
        <dbReference type="Proteomes" id="UP000646827"/>
    </source>
</evidence>